<proteinExistence type="inferred from homology"/>
<dbReference type="EMBL" id="CP014503">
    <property type="protein sequence ID" value="ANB14546.1"/>
    <property type="molecule type" value="Genomic_DNA"/>
</dbReference>
<keyword evidence="4" id="KW-0521">NADP</keyword>
<reference evidence="6 7" key="1">
    <citation type="submission" date="2016-02" db="EMBL/GenBank/DDBJ databases">
        <title>Complete genome sequence and transcriptome regulation of the pentose utilising yeast Sugiyamaella lignohabitans.</title>
        <authorList>
            <person name="Bellasio M."/>
            <person name="Peymann A."/>
            <person name="Valli M."/>
            <person name="Sipitzky M."/>
            <person name="Graf A."/>
            <person name="Sauer M."/>
            <person name="Marx H."/>
            <person name="Mattanovich D."/>
        </authorList>
    </citation>
    <scope>NUCLEOTIDE SEQUENCE [LARGE SCALE GENOMIC DNA]</scope>
    <source>
        <strain evidence="6 7">CBS 10342</strain>
    </source>
</reference>
<protein>
    <recommendedName>
        <fullName evidence="8">NAD(P)-binding protein</fullName>
    </recommendedName>
</protein>
<dbReference type="GeneID" id="30034022"/>
<dbReference type="KEGG" id="slb:AWJ20_2143"/>
<organism evidence="6 7">
    <name type="scientific">Sugiyamaella lignohabitans</name>
    <dbReference type="NCBI Taxonomy" id="796027"/>
    <lineage>
        <taxon>Eukaryota</taxon>
        <taxon>Fungi</taxon>
        <taxon>Dikarya</taxon>
        <taxon>Ascomycota</taxon>
        <taxon>Saccharomycotina</taxon>
        <taxon>Dipodascomycetes</taxon>
        <taxon>Dipodascales</taxon>
        <taxon>Trichomonascaceae</taxon>
        <taxon>Sugiyamaella</taxon>
    </lineage>
</organism>
<keyword evidence="5" id="KW-0560">Oxidoreductase</keyword>
<dbReference type="GO" id="GO:0016491">
    <property type="term" value="F:oxidoreductase activity"/>
    <property type="evidence" value="ECO:0007669"/>
    <property type="project" value="UniProtKB-KW"/>
</dbReference>
<sequence length="255" mass="27506">MVAESKVYLITGANRGIGFSLTKFLSERPNTVVIGTARQPEKAQELQALAKEKSNVHVAKYDAAGKDDAKELAKQVSKITDGVDVLIANAAISDPISFTTVKDAPDHTWLDHHTINVLGPIRLYQAFYDLLKAHETRQIVFVSSLAGSITGYAGLSSSAYGQSKAALNYTMKEISFEAKEDNFTVISIHPGVVMSDMGEAAKAKVVAEAPQFADFFETLGITPDESASAQLKVIDALKPEDSGKFLTYLGEETAF</sequence>
<dbReference type="Gene3D" id="3.40.50.720">
    <property type="entry name" value="NAD(P)-binding Rossmann-like Domain"/>
    <property type="match status" value="1"/>
</dbReference>
<evidence type="ECO:0000256" key="5">
    <source>
        <dbReference type="ARBA" id="ARBA00023002"/>
    </source>
</evidence>
<accession>A0A167EWP0</accession>
<dbReference type="InterPro" id="IPR002347">
    <property type="entry name" value="SDR_fam"/>
</dbReference>
<dbReference type="PRINTS" id="PR00081">
    <property type="entry name" value="GDHRDH"/>
</dbReference>
<keyword evidence="7" id="KW-1185">Reference proteome</keyword>
<name>A0A167EWP0_9ASCO</name>
<evidence type="ECO:0000313" key="7">
    <source>
        <dbReference type="Proteomes" id="UP000189580"/>
    </source>
</evidence>
<keyword evidence="3" id="KW-0963">Cytoplasm</keyword>
<comment type="subcellular location">
    <subcellularLocation>
        <location evidence="1">Cytoplasm</location>
    </subcellularLocation>
</comment>
<dbReference type="InterPro" id="IPR036291">
    <property type="entry name" value="NAD(P)-bd_dom_sf"/>
</dbReference>
<dbReference type="SUPFAM" id="SSF51735">
    <property type="entry name" value="NAD(P)-binding Rossmann-fold domains"/>
    <property type="match status" value="1"/>
</dbReference>
<gene>
    <name evidence="6" type="ORF">AWJ20_2143</name>
</gene>
<evidence type="ECO:0000256" key="3">
    <source>
        <dbReference type="ARBA" id="ARBA00022490"/>
    </source>
</evidence>
<dbReference type="AlphaFoldDB" id="A0A167EWP0"/>
<dbReference type="PANTHER" id="PTHR43544">
    <property type="entry name" value="SHORT-CHAIN DEHYDROGENASE/REDUCTASE"/>
    <property type="match status" value="1"/>
</dbReference>
<evidence type="ECO:0000256" key="2">
    <source>
        <dbReference type="ARBA" id="ARBA00006484"/>
    </source>
</evidence>
<dbReference type="SMR" id="A0A167EWP0"/>
<evidence type="ECO:0000256" key="4">
    <source>
        <dbReference type="ARBA" id="ARBA00022857"/>
    </source>
</evidence>
<dbReference type="InterPro" id="IPR051468">
    <property type="entry name" value="Fungal_SecMetab_SDRs"/>
</dbReference>
<dbReference type="GO" id="GO:0005737">
    <property type="term" value="C:cytoplasm"/>
    <property type="evidence" value="ECO:0007669"/>
    <property type="project" value="UniProtKB-SubCell"/>
</dbReference>
<dbReference type="Proteomes" id="UP000189580">
    <property type="component" value="Chromosome b"/>
</dbReference>
<evidence type="ECO:0008006" key="8">
    <source>
        <dbReference type="Google" id="ProtNLM"/>
    </source>
</evidence>
<dbReference type="RefSeq" id="XP_018737023.1">
    <property type="nucleotide sequence ID" value="XM_018879072.1"/>
</dbReference>
<comment type="similarity">
    <text evidence="2">Belongs to the short-chain dehydrogenases/reductases (SDR) family.</text>
</comment>
<dbReference type="CDD" id="cd05325">
    <property type="entry name" value="carb_red_sniffer_like_SDR_c"/>
    <property type="match status" value="1"/>
</dbReference>
<dbReference type="Pfam" id="PF00106">
    <property type="entry name" value="adh_short"/>
    <property type="match status" value="1"/>
</dbReference>
<evidence type="ECO:0000256" key="1">
    <source>
        <dbReference type="ARBA" id="ARBA00004496"/>
    </source>
</evidence>
<dbReference type="FunFam" id="3.40.50.720:FF:000599">
    <property type="entry name" value="Uncharacterized oxidoreductase C663.06c"/>
    <property type="match status" value="1"/>
</dbReference>
<dbReference type="OrthoDB" id="4096546at2759"/>
<dbReference type="PANTHER" id="PTHR43544:SF7">
    <property type="entry name" value="NADB-LER2"/>
    <property type="match status" value="1"/>
</dbReference>
<evidence type="ECO:0000313" key="6">
    <source>
        <dbReference type="EMBL" id="ANB14546.1"/>
    </source>
</evidence>